<evidence type="ECO:0000313" key="13">
    <source>
        <dbReference type="EMBL" id="MBC5788584.1"/>
    </source>
</evidence>
<evidence type="ECO:0000256" key="4">
    <source>
        <dbReference type="ARBA" id="ARBA00022694"/>
    </source>
</evidence>
<feature type="region of interest" description="Interaction with tRNA" evidence="10">
    <location>
        <begin position="144"/>
        <end position="146"/>
    </location>
</feature>
<keyword evidence="1 10" id="KW-0963">Cytoplasm</keyword>
<evidence type="ECO:0000313" key="14">
    <source>
        <dbReference type="Proteomes" id="UP000649151"/>
    </source>
</evidence>
<evidence type="ECO:0000256" key="5">
    <source>
        <dbReference type="ARBA" id="ARBA00022741"/>
    </source>
</evidence>
<organism evidence="13 14">
    <name type="scientific">Clostridium facile</name>
    <dbReference type="NCBI Taxonomy" id="2763035"/>
    <lineage>
        <taxon>Bacteria</taxon>
        <taxon>Bacillati</taxon>
        <taxon>Bacillota</taxon>
        <taxon>Clostridia</taxon>
        <taxon>Eubacteriales</taxon>
        <taxon>Clostridiaceae</taxon>
        <taxon>Clostridium</taxon>
    </lineage>
</organism>
<evidence type="ECO:0000256" key="2">
    <source>
        <dbReference type="ARBA" id="ARBA00022555"/>
    </source>
</evidence>
<keyword evidence="6 10" id="KW-0067">ATP-binding</keyword>
<comment type="subcellular location">
    <subcellularLocation>
        <location evidence="10">Cytoplasm</location>
    </subcellularLocation>
</comment>
<evidence type="ECO:0000256" key="9">
    <source>
        <dbReference type="ARBA" id="ARBA00051542"/>
    </source>
</evidence>
<keyword evidence="4 10" id="KW-0819">tRNA processing</keyword>
<evidence type="ECO:0000256" key="1">
    <source>
        <dbReference type="ARBA" id="ARBA00022490"/>
    </source>
</evidence>
<evidence type="ECO:0000256" key="7">
    <source>
        <dbReference type="ARBA" id="ARBA00022884"/>
    </source>
</evidence>
<dbReference type="HAMAP" id="MF_00144">
    <property type="entry name" value="tRNA_thiouridyl_MnmA"/>
    <property type="match status" value="1"/>
</dbReference>
<comment type="caution">
    <text evidence="13">The sequence shown here is derived from an EMBL/GenBank/DDBJ whole genome shotgun (WGS) entry which is preliminary data.</text>
</comment>
<dbReference type="PANTHER" id="PTHR11933">
    <property type="entry name" value="TRNA 5-METHYLAMINOMETHYL-2-THIOURIDYLATE -METHYLTRANSFERASE"/>
    <property type="match status" value="1"/>
</dbReference>
<proteinExistence type="inferred from homology"/>
<feature type="binding site" evidence="10">
    <location>
        <position position="121"/>
    </location>
    <ligand>
        <name>ATP</name>
        <dbReference type="ChEBI" id="CHEBI:30616"/>
    </ligand>
</feature>
<comment type="function">
    <text evidence="10">Catalyzes the 2-thiolation of uridine at the wobble position (U34) of tRNA, leading to the formation of s(2)U34.</text>
</comment>
<feature type="domain" description="tRNA-specific 2-thiouridylase MnmA-like central" evidence="12">
    <location>
        <begin position="205"/>
        <end position="266"/>
    </location>
</feature>
<dbReference type="Gene3D" id="2.30.30.280">
    <property type="entry name" value="Adenine nucleotide alpha hydrolases-like domains"/>
    <property type="match status" value="1"/>
</dbReference>
<dbReference type="InterPro" id="IPR004506">
    <property type="entry name" value="MnmA-like"/>
</dbReference>
<evidence type="ECO:0000256" key="8">
    <source>
        <dbReference type="ARBA" id="ARBA00023157"/>
    </source>
</evidence>
<dbReference type="Pfam" id="PF20259">
    <property type="entry name" value="tRNA_Me_trans_M"/>
    <property type="match status" value="1"/>
</dbReference>
<dbReference type="InterPro" id="IPR046885">
    <property type="entry name" value="MnmA-like_C"/>
</dbReference>
<keyword evidence="8" id="KW-1015">Disulfide bond</keyword>
<sequence>MIGMSGGVDSSAAAGLLLEQGYDVVGVTFRLWKPQDEWPDLFANKVKDDIADARKVCDHLGIPHHVIDMREEFKRDVIENFVSEYQAGRTPSPCIVCNQKIKFGLFYEKAKELGADFISTGHYARIDQDKTGIWQLKTSFYPEKDQSYFLYHIPYDRLPHILFPLGNYTKPQVREIAEKFGFEHVSRKKDSQEICFIDAKEGYGKFLERYVGTVPPKGNFVDSKGNPLGQHKGIWYYTVGQRKGLGMAFGKPMYVASIDPSSNTVCLKDDQEIYHDQLTISDICYLLPEPLTSPTKVMVKIRNRAPYAAATLIPLENGNANIQFDQPQRAITKGQSAVCYQGEAVIAGGVIIE</sequence>
<evidence type="ECO:0000256" key="6">
    <source>
        <dbReference type="ARBA" id="ARBA00022840"/>
    </source>
</evidence>
<dbReference type="NCBIfam" id="TIGR00420">
    <property type="entry name" value="trmU"/>
    <property type="match status" value="1"/>
</dbReference>
<feature type="domain" description="tRNA-specific 2-thiouridylase MnmA-like C-terminal" evidence="11">
    <location>
        <begin position="276"/>
        <end position="351"/>
    </location>
</feature>
<dbReference type="InterPro" id="IPR046884">
    <property type="entry name" value="MnmA-like_central"/>
</dbReference>
<dbReference type="Pfam" id="PF20258">
    <property type="entry name" value="tRNA_Me_trans_C"/>
    <property type="match status" value="1"/>
</dbReference>
<dbReference type="Gene3D" id="2.40.30.10">
    <property type="entry name" value="Translation factors"/>
    <property type="match status" value="1"/>
</dbReference>
<accession>A0ABR7ITV3</accession>
<comment type="catalytic activity">
    <reaction evidence="9 10">
        <text>S-sulfanyl-L-cysteinyl-[protein] + uridine(34) in tRNA + AH2 + ATP = 2-thiouridine(34) in tRNA + L-cysteinyl-[protein] + A + AMP + diphosphate + H(+)</text>
        <dbReference type="Rhea" id="RHEA:47032"/>
        <dbReference type="Rhea" id="RHEA-COMP:10131"/>
        <dbReference type="Rhea" id="RHEA-COMP:11726"/>
        <dbReference type="Rhea" id="RHEA-COMP:11727"/>
        <dbReference type="Rhea" id="RHEA-COMP:11728"/>
        <dbReference type="ChEBI" id="CHEBI:13193"/>
        <dbReference type="ChEBI" id="CHEBI:15378"/>
        <dbReference type="ChEBI" id="CHEBI:17499"/>
        <dbReference type="ChEBI" id="CHEBI:29950"/>
        <dbReference type="ChEBI" id="CHEBI:30616"/>
        <dbReference type="ChEBI" id="CHEBI:33019"/>
        <dbReference type="ChEBI" id="CHEBI:61963"/>
        <dbReference type="ChEBI" id="CHEBI:65315"/>
        <dbReference type="ChEBI" id="CHEBI:87170"/>
        <dbReference type="ChEBI" id="CHEBI:456215"/>
        <dbReference type="EC" id="2.8.1.13"/>
    </reaction>
</comment>
<dbReference type="NCBIfam" id="NF001138">
    <property type="entry name" value="PRK00143.1"/>
    <property type="match status" value="1"/>
</dbReference>
<feature type="active site" description="Nucleophile" evidence="10">
    <location>
        <position position="97"/>
    </location>
</feature>
<evidence type="ECO:0000256" key="10">
    <source>
        <dbReference type="HAMAP-Rule" id="MF_00144"/>
    </source>
</evidence>
<feature type="active site" description="Cysteine persulfide intermediate" evidence="10">
    <location>
        <position position="195"/>
    </location>
</feature>
<keyword evidence="5 10" id="KW-0547">Nucleotide-binding</keyword>
<dbReference type="Proteomes" id="UP000649151">
    <property type="component" value="Unassembled WGS sequence"/>
</dbReference>
<dbReference type="Gene3D" id="3.40.50.620">
    <property type="entry name" value="HUPs"/>
    <property type="match status" value="1"/>
</dbReference>
<protein>
    <recommendedName>
        <fullName evidence="10">tRNA-specific 2-thiouridylase MnmA</fullName>
        <ecNumber evidence="10">2.8.1.13</ecNumber>
    </recommendedName>
</protein>
<feature type="binding site" evidence="10">
    <location>
        <position position="29"/>
    </location>
    <ligand>
        <name>ATP</name>
        <dbReference type="ChEBI" id="CHEBI:30616"/>
    </ligand>
</feature>
<keyword evidence="7 10" id="KW-0694">RNA-binding</keyword>
<evidence type="ECO:0000259" key="11">
    <source>
        <dbReference type="Pfam" id="PF20258"/>
    </source>
</evidence>
<keyword evidence="2 10" id="KW-0820">tRNA-binding</keyword>
<feature type="binding site" evidence="10">
    <location>
        <begin position="3"/>
        <end position="10"/>
    </location>
    <ligand>
        <name>ATP</name>
        <dbReference type="ChEBI" id="CHEBI:30616"/>
    </ligand>
</feature>
<evidence type="ECO:0000256" key="3">
    <source>
        <dbReference type="ARBA" id="ARBA00022679"/>
    </source>
</evidence>
<dbReference type="PANTHER" id="PTHR11933:SF5">
    <property type="entry name" value="MITOCHONDRIAL TRNA-SPECIFIC 2-THIOURIDYLASE 1"/>
    <property type="match status" value="1"/>
</dbReference>
<dbReference type="InterPro" id="IPR014729">
    <property type="entry name" value="Rossmann-like_a/b/a_fold"/>
</dbReference>
<evidence type="ECO:0000259" key="12">
    <source>
        <dbReference type="Pfam" id="PF20259"/>
    </source>
</evidence>
<dbReference type="Pfam" id="PF03054">
    <property type="entry name" value="tRNA_Me_trans"/>
    <property type="match status" value="1"/>
</dbReference>
<feature type="site" description="Interaction with tRNA" evidence="10">
    <location>
        <position position="122"/>
    </location>
</feature>
<comment type="similarity">
    <text evidence="10">Belongs to the MnmA/TRMU family.</text>
</comment>
<keyword evidence="14" id="KW-1185">Reference proteome</keyword>
<comment type="caution">
    <text evidence="10">Lacks conserved residue(s) required for the propagation of feature annotation.</text>
</comment>
<feature type="site" description="Interaction with tRNA" evidence="10">
    <location>
        <position position="335"/>
    </location>
</feature>
<dbReference type="EMBL" id="JACOQK010000001">
    <property type="protein sequence ID" value="MBC5788584.1"/>
    <property type="molecule type" value="Genomic_DNA"/>
</dbReference>
<name>A0ABR7ITV3_9CLOT</name>
<dbReference type="GO" id="GO:0103016">
    <property type="term" value="F:tRNA-uridine 2-sulfurtransferase activity"/>
    <property type="evidence" value="ECO:0007669"/>
    <property type="project" value="UniProtKB-EC"/>
</dbReference>
<gene>
    <name evidence="10 13" type="primary">mnmA</name>
    <name evidence="13" type="ORF">H8Z77_11270</name>
</gene>
<dbReference type="EC" id="2.8.1.13" evidence="10"/>
<reference evidence="13 14" key="1">
    <citation type="submission" date="2020-08" db="EMBL/GenBank/DDBJ databases">
        <title>Genome public.</title>
        <authorList>
            <person name="Liu C."/>
            <person name="Sun Q."/>
        </authorList>
    </citation>
    <scope>NUCLEOTIDE SEQUENCE [LARGE SCALE GENOMIC DNA]</scope>
    <source>
        <strain evidence="13 14">NSJ-27</strain>
    </source>
</reference>
<dbReference type="SUPFAM" id="SSF52402">
    <property type="entry name" value="Adenine nucleotide alpha hydrolases-like"/>
    <property type="match status" value="1"/>
</dbReference>
<dbReference type="InterPro" id="IPR023382">
    <property type="entry name" value="MnmA-like_central_sf"/>
</dbReference>
<dbReference type="CDD" id="cd01998">
    <property type="entry name" value="MnmA_TRMU-like"/>
    <property type="match status" value="1"/>
</dbReference>
<keyword evidence="3 10" id="KW-0808">Transferase</keyword>